<name>A0A3P6S9E6_LITSI</name>
<dbReference type="SUPFAM" id="SSF50978">
    <property type="entry name" value="WD40 repeat-like"/>
    <property type="match status" value="1"/>
</dbReference>
<evidence type="ECO:0000313" key="4">
    <source>
        <dbReference type="Proteomes" id="UP000277928"/>
    </source>
</evidence>
<organism evidence="3 4">
    <name type="scientific">Litomosoides sigmodontis</name>
    <name type="common">Filarial nematode worm</name>
    <dbReference type="NCBI Taxonomy" id="42156"/>
    <lineage>
        <taxon>Eukaryota</taxon>
        <taxon>Metazoa</taxon>
        <taxon>Ecdysozoa</taxon>
        <taxon>Nematoda</taxon>
        <taxon>Chromadorea</taxon>
        <taxon>Rhabditida</taxon>
        <taxon>Spirurina</taxon>
        <taxon>Spiruromorpha</taxon>
        <taxon>Filarioidea</taxon>
        <taxon>Onchocercidae</taxon>
        <taxon>Litomosoides</taxon>
    </lineage>
</organism>
<dbReference type="AlphaFoldDB" id="A0A3P6S9E6"/>
<dbReference type="OrthoDB" id="5861375at2759"/>
<dbReference type="PANTHER" id="PTHR12616">
    <property type="entry name" value="VACUOLAR PROTEIN SORTING VPS41"/>
    <property type="match status" value="1"/>
</dbReference>
<dbReference type="InterPro" id="IPR025941">
    <property type="entry name" value="Vps8_central_dom"/>
</dbReference>
<evidence type="ECO:0000256" key="1">
    <source>
        <dbReference type="ARBA" id="ARBA00009422"/>
    </source>
</evidence>
<dbReference type="GO" id="GO:0030897">
    <property type="term" value="C:HOPS complex"/>
    <property type="evidence" value="ECO:0007669"/>
    <property type="project" value="TreeGrafter"/>
</dbReference>
<dbReference type="InterPro" id="IPR036322">
    <property type="entry name" value="WD40_repeat_dom_sf"/>
</dbReference>
<keyword evidence="4" id="KW-1185">Reference proteome</keyword>
<dbReference type="InterPro" id="IPR015943">
    <property type="entry name" value="WD40/YVTN_repeat-like_dom_sf"/>
</dbReference>
<accession>A0A3P6S9E6</accession>
<dbReference type="OMA" id="QHANISR"/>
<dbReference type="PANTHER" id="PTHR12616:SF8">
    <property type="entry name" value="VACUOLAR PROTEIN SORTING-ASSOCIATED PROTEIN 8 HOMOLOG"/>
    <property type="match status" value="1"/>
</dbReference>
<proteinExistence type="inferred from homology"/>
<dbReference type="Pfam" id="PF23410">
    <property type="entry name" value="Beta-prop_VPS8"/>
    <property type="match status" value="1"/>
</dbReference>
<dbReference type="Pfam" id="PF12816">
    <property type="entry name" value="TPR_Vps8"/>
    <property type="match status" value="1"/>
</dbReference>
<dbReference type="EMBL" id="UYRX01000044">
    <property type="protein sequence ID" value="VDK71076.1"/>
    <property type="molecule type" value="Genomic_DNA"/>
</dbReference>
<dbReference type="Gene3D" id="2.130.10.10">
    <property type="entry name" value="YVTN repeat-like/Quinoprotein amine dehydrogenase"/>
    <property type="match status" value="1"/>
</dbReference>
<feature type="domain" description="Vacuolar protein sorting-associated protein 8 central" evidence="2">
    <location>
        <begin position="506"/>
        <end position="683"/>
    </location>
</feature>
<dbReference type="InterPro" id="IPR045111">
    <property type="entry name" value="Vps41/Vps8"/>
</dbReference>
<gene>
    <name evidence="3" type="ORF">NLS_LOCUS1312</name>
</gene>
<sequence length="807" mass="90195">MSSIATDEDIVDRWIEIDDSISVPEQTLDEILADKILDLDEETLSGLDDEELLFAQPLQSSPISSASSYTLDSPLHISELESIACQLRTWSDRSFRGHARALAVSSANIAIGTSRGLVLIFDWENQRLLHSVIADGCPVSCLDFNKASTLLAIGYGSGIMRTFSLTTGKIMDDVGNVVQPGQGVLQILFCASDRRFACLDSGGSVYELTLPTAVRSLKTRCVFSGCHGEVVYLKMMDDDNILALLSLKKLFLISLRNMRLIYATSLDGPANRPPLLDCQTVTVKEASQKRTTAFCVGRGSKVEFCYLNYTLSDLQVIRYRVLSLDFDMINMKWIEPYYLVVVDAGEKVHMIDTVQGDIAVENICDVQLAYATADFKGLSTGGNVSAALDYMAELSDQVAQLESLIDRQQVVTAVLFALDIITGKVTNKTKRLNLKNFAYSRIPTLVQALLALTVSGLANGKVTQLIDHYKKHIQLLIRACVTTNRFDLLYSTVYNCLEKDTLSKAIFFESIDEVVLDGRLVDPPPELVFDYFHHLISESNLNQFEAAVVRIPVEKQDIHFVMTTCRKNRLYDGVIYIYNKAMSDYIGPLEEIFDNLTELVDYEVLSDCEIALGNKLLLYIQCCLSGRAYPFGSLPENIATTLPLQVYRCLVSYKGKNGTSASVTYPYLRLLIKFDAVQFFNVIFTCSDSDIFNSKDGRLQRIIEVIYQIISSMDRSAVLFINYFTLVAYLLQKKAILPALGTINELIEVVLSFGESIERITDAERSIVDVMRVVNGLDEMTILRQARKLPQCVIISNELFSRHFLPS</sequence>
<reference evidence="3 4" key="1">
    <citation type="submission" date="2018-08" db="EMBL/GenBank/DDBJ databases">
        <authorList>
            <person name="Laetsch R D."/>
            <person name="Stevens L."/>
            <person name="Kumar S."/>
            <person name="Blaxter L. M."/>
        </authorList>
    </citation>
    <scope>NUCLEOTIDE SEQUENCE [LARGE SCALE GENOMIC DNA]</scope>
</reference>
<evidence type="ECO:0000259" key="2">
    <source>
        <dbReference type="Pfam" id="PF12816"/>
    </source>
</evidence>
<dbReference type="GO" id="GO:0034058">
    <property type="term" value="P:endosomal vesicle fusion"/>
    <property type="evidence" value="ECO:0007669"/>
    <property type="project" value="TreeGrafter"/>
</dbReference>
<dbReference type="GO" id="GO:0005770">
    <property type="term" value="C:late endosome"/>
    <property type="evidence" value="ECO:0007669"/>
    <property type="project" value="TreeGrafter"/>
</dbReference>
<dbReference type="GO" id="GO:0006623">
    <property type="term" value="P:protein targeting to vacuole"/>
    <property type="evidence" value="ECO:0007669"/>
    <property type="project" value="InterPro"/>
</dbReference>
<evidence type="ECO:0000313" key="3">
    <source>
        <dbReference type="EMBL" id="VDK71076.1"/>
    </source>
</evidence>
<dbReference type="Proteomes" id="UP000277928">
    <property type="component" value="Unassembled WGS sequence"/>
</dbReference>
<protein>
    <recommendedName>
        <fullName evidence="2">Vacuolar protein sorting-associated protein 8 central domain-containing protein</fullName>
    </recommendedName>
</protein>
<dbReference type="STRING" id="42156.A0A3P6S9E6"/>
<comment type="similarity">
    <text evidence="1">Belongs to the VPS8 family.</text>
</comment>